<dbReference type="EMBL" id="KN835151">
    <property type="protein sequence ID" value="KIK47029.1"/>
    <property type="molecule type" value="Genomic_DNA"/>
</dbReference>
<evidence type="ECO:0000313" key="2">
    <source>
        <dbReference type="Proteomes" id="UP000054485"/>
    </source>
</evidence>
<proteinExistence type="predicted"/>
<name>A0A0D0BBE3_9AGAM</name>
<gene>
    <name evidence="1" type="ORF">CY34DRAFT_799722</name>
</gene>
<dbReference type="InParanoid" id="A0A0D0BBE3"/>
<organism evidence="1 2">
    <name type="scientific">Suillus luteus UH-Slu-Lm8-n1</name>
    <dbReference type="NCBI Taxonomy" id="930992"/>
    <lineage>
        <taxon>Eukaryota</taxon>
        <taxon>Fungi</taxon>
        <taxon>Dikarya</taxon>
        <taxon>Basidiomycota</taxon>
        <taxon>Agaricomycotina</taxon>
        <taxon>Agaricomycetes</taxon>
        <taxon>Agaricomycetidae</taxon>
        <taxon>Boletales</taxon>
        <taxon>Suillineae</taxon>
        <taxon>Suillaceae</taxon>
        <taxon>Suillus</taxon>
    </lineage>
</organism>
<keyword evidence="2" id="KW-1185">Reference proteome</keyword>
<reference evidence="1 2" key="1">
    <citation type="submission" date="2014-04" db="EMBL/GenBank/DDBJ databases">
        <authorList>
            <consortium name="DOE Joint Genome Institute"/>
            <person name="Kuo A."/>
            <person name="Ruytinx J."/>
            <person name="Rineau F."/>
            <person name="Colpaert J."/>
            <person name="Kohler A."/>
            <person name="Nagy L.G."/>
            <person name="Floudas D."/>
            <person name="Copeland A."/>
            <person name="Barry K.W."/>
            <person name="Cichocki N."/>
            <person name="Veneault-Fourrey C."/>
            <person name="LaButti K."/>
            <person name="Lindquist E.A."/>
            <person name="Lipzen A."/>
            <person name="Lundell T."/>
            <person name="Morin E."/>
            <person name="Murat C."/>
            <person name="Sun H."/>
            <person name="Tunlid A."/>
            <person name="Henrissat B."/>
            <person name="Grigoriev I.V."/>
            <person name="Hibbett D.S."/>
            <person name="Martin F."/>
            <person name="Nordberg H.P."/>
            <person name="Cantor M.N."/>
            <person name="Hua S.X."/>
        </authorList>
    </citation>
    <scope>NUCLEOTIDE SEQUENCE [LARGE SCALE GENOMIC DNA]</scope>
    <source>
        <strain evidence="1 2">UH-Slu-Lm8-n1</strain>
    </source>
</reference>
<protein>
    <submittedName>
        <fullName evidence="1">Uncharacterized protein</fullName>
    </submittedName>
</protein>
<sequence length="52" mass="5849">MNCCIDCSCVLFNEGRTEGFKHHTVSRTIAVTTVTSSIFCKLKVLRKSQKKV</sequence>
<evidence type="ECO:0000313" key="1">
    <source>
        <dbReference type="EMBL" id="KIK47029.1"/>
    </source>
</evidence>
<dbReference type="AlphaFoldDB" id="A0A0D0BBE3"/>
<dbReference type="HOGENOM" id="CLU_3088846_0_0_1"/>
<dbReference type="Proteomes" id="UP000054485">
    <property type="component" value="Unassembled WGS sequence"/>
</dbReference>
<reference evidence="2" key="2">
    <citation type="submission" date="2015-01" db="EMBL/GenBank/DDBJ databases">
        <title>Evolutionary Origins and Diversification of the Mycorrhizal Mutualists.</title>
        <authorList>
            <consortium name="DOE Joint Genome Institute"/>
            <consortium name="Mycorrhizal Genomics Consortium"/>
            <person name="Kohler A."/>
            <person name="Kuo A."/>
            <person name="Nagy L.G."/>
            <person name="Floudas D."/>
            <person name="Copeland A."/>
            <person name="Barry K.W."/>
            <person name="Cichocki N."/>
            <person name="Veneault-Fourrey C."/>
            <person name="LaButti K."/>
            <person name="Lindquist E.A."/>
            <person name="Lipzen A."/>
            <person name="Lundell T."/>
            <person name="Morin E."/>
            <person name="Murat C."/>
            <person name="Riley R."/>
            <person name="Ohm R."/>
            <person name="Sun H."/>
            <person name="Tunlid A."/>
            <person name="Henrissat B."/>
            <person name="Grigoriev I.V."/>
            <person name="Hibbett D.S."/>
            <person name="Martin F."/>
        </authorList>
    </citation>
    <scope>NUCLEOTIDE SEQUENCE [LARGE SCALE GENOMIC DNA]</scope>
    <source>
        <strain evidence="2">UH-Slu-Lm8-n1</strain>
    </source>
</reference>
<accession>A0A0D0BBE3</accession>